<dbReference type="InterPro" id="IPR058512">
    <property type="entry name" value="DUF8199"/>
</dbReference>
<reference evidence="1 2" key="1">
    <citation type="submission" date="2016-10" db="EMBL/GenBank/DDBJ databases">
        <authorList>
            <person name="de Groot N.N."/>
        </authorList>
    </citation>
    <scope>NUCLEOTIDE SEQUENCE [LARGE SCALE GENOMIC DNA]</scope>
    <source>
        <strain evidence="1 2">DSM 23421</strain>
    </source>
</reference>
<name>A0A1G6YIN2_9FLAO</name>
<dbReference type="AlphaFoldDB" id="A0A1G6YIN2"/>
<protein>
    <submittedName>
        <fullName evidence="1">Uncharacterized protein</fullName>
    </submittedName>
</protein>
<proteinExistence type="predicted"/>
<dbReference type="Proteomes" id="UP000199109">
    <property type="component" value="Unassembled WGS sequence"/>
</dbReference>
<keyword evidence="2" id="KW-1185">Reference proteome</keyword>
<dbReference type="RefSeq" id="WP_245726442.1">
    <property type="nucleotide sequence ID" value="NZ_FNAO01000002.1"/>
</dbReference>
<dbReference type="InterPro" id="IPR058060">
    <property type="entry name" value="HYC_CC_PP"/>
</dbReference>
<gene>
    <name evidence="1" type="ORF">SAMN05421636_102247</name>
</gene>
<accession>A0A1G6YIN2</accession>
<sequence length="126" mass="14276">MALIVLFSTFSFTVEQHYCGDFLVDYSLFGKAESCGMDVQKDMHPERSGLSQKDCCSDEMLSIDGQDNLKLSFDKLSFAQLQFVASFVYSYLNLFEGLPENIVSFSDYPPPLLVKDIQVLDQTFLI</sequence>
<dbReference type="Pfam" id="PF26622">
    <property type="entry name" value="DUF8199"/>
    <property type="match status" value="1"/>
</dbReference>
<organism evidence="1 2">
    <name type="scientific">Pricia antarctica</name>
    <dbReference type="NCBI Taxonomy" id="641691"/>
    <lineage>
        <taxon>Bacteria</taxon>
        <taxon>Pseudomonadati</taxon>
        <taxon>Bacteroidota</taxon>
        <taxon>Flavobacteriia</taxon>
        <taxon>Flavobacteriales</taxon>
        <taxon>Flavobacteriaceae</taxon>
        <taxon>Pricia</taxon>
    </lineage>
</organism>
<dbReference type="NCBIfam" id="NF047658">
    <property type="entry name" value="HYC_CC_PP"/>
    <property type="match status" value="1"/>
</dbReference>
<evidence type="ECO:0000313" key="1">
    <source>
        <dbReference type="EMBL" id="SDD89416.1"/>
    </source>
</evidence>
<evidence type="ECO:0000313" key="2">
    <source>
        <dbReference type="Proteomes" id="UP000199109"/>
    </source>
</evidence>
<dbReference type="EMBL" id="FNAO01000002">
    <property type="protein sequence ID" value="SDD89416.1"/>
    <property type="molecule type" value="Genomic_DNA"/>
</dbReference>
<dbReference type="STRING" id="641691.SAMN05421636_102247"/>